<feature type="transmembrane region" description="Helical" evidence="10">
    <location>
        <begin position="1241"/>
        <end position="1264"/>
    </location>
</feature>
<dbReference type="OrthoDB" id="6510177at2759"/>
<keyword evidence="4 11" id="KW-0732">Signal</keyword>
<feature type="transmembrane region" description="Helical" evidence="10">
    <location>
        <begin position="862"/>
        <end position="887"/>
    </location>
</feature>
<evidence type="ECO:0000313" key="14">
    <source>
        <dbReference type="Proteomes" id="UP000029725"/>
    </source>
</evidence>
<evidence type="ECO:0000256" key="11">
    <source>
        <dbReference type="SAM" id="SignalP"/>
    </source>
</evidence>
<comment type="subcellular location">
    <subcellularLocation>
        <location evidence="1">Membrane</location>
        <topology evidence="1">Multi-pass membrane protein</topology>
    </subcellularLocation>
</comment>
<dbReference type="Pfam" id="PF22314">
    <property type="entry name" value="NPC1_MLD"/>
    <property type="match status" value="1"/>
</dbReference>
<keyword evidence="5 10" id="KW-1133">Transmembrane helix</keyword>
<gene>
    <name evidence="13" type="ORF">DI09_4p470</name>
</gene>
<dbReference type="GO" id="GO:0015918">
    <property type="term" value="P:sterol transport"/>
    <property type="evidence" value="ECO:0007669"/>
    <property type="project" value="TreeGrafter"/>
</dbReference>
<dbReference type="GO" id="GO:0016020">
    <property type="term" value="C:membrane"/>
    <property type="evidence" value="ECO:0007669"/>
    <property type="project" value="UniProtKB-SubCell"/>
</dbReference>
<evidence type="ECO:0000256" key="8">
    <source>
        <dbReference type="ARBA" id="ARBA00023157"/>
    </source>
</evidence>
<feature type="transmembrane region" description="Helical" evidence="10">
    <location>
        <begin position="1297"/>
        <end position="1315"/>
    </location>
</feature>
<dbReference type="HOGENOM" id="CLU_002359_0_1_1"/>
<evidence type="ECO:0000256" key="9">
    <source>
        <dbReference type="SAM" id="MobiDB-lite"/>
    </source>
</evidence>
<dbReference type="EMBL" id="JMKJ01000444">
    <property type="protein sequence ID" value="KGG50964.1"/>
    <property type="molecule type" value="Genomic_DNA"/>
</dbReference>
<evidence type="ECO:0000256" key="5">
    <source>
        <dbReference type="ARBA" id="ARBA00022989"/>
    </source>
</evidence>
<feature type="signal peptide" evidence="11">
    <location>
        <begin position="1"/>
        <end position="21"/>
    </location>
</feature>
<sequence>MRSHVFILLLLFAIALREIESLSSLFEEKVNGPGPGICSMYDVCDPGRRLNCAGYKKAPILSDAKTLASIKEWCGIDIVNDHKGHSCVSPSQWSVIEAGLKFARPLLSPCPACWKNFISLWCEMSVSPHQSLYVRVIETSKASGRWGKPVATALNYYVTPTLRQGLFDSCANVSMGMTNKKILDVMFSAEASRNPDVLFEMLGKNSTMRSPFLIRFPHFEADSLEEEMLQTYTGSTSPSLTMKGNQAWSTPVPADVWPLNTTMFPCDDPVYGCVCVDCHRKCPAPANWVTWAPAPCTLSLPLIGRSGCWTFAVSIVYFFAIIVLSIILAVKLFFLARQNYEEDLERNHAHQSAQGGDPSSCRLYKYGVEDLIAKKFYAQGKWVTMHIPQVLLTASAFVIISILVLIATKGLQIERDPVKLWVGPHSQSALQKQFYDEKFGAFFRVAQVIIRPKVDINGAVTREAITLIFDLIEELRHMKVLQNITTDGNIDMDIKAFKNGVSLEDICYKPLGRECLIQSVALIWPTREAFEATGDAWAFDFDTCMRSPTDCLGFDGNDQNLRVPLMPELVVGGIPLKYKKLPAGAGGRPAPLPIDPESWIEAKSLVITLLLDPKDENQHAACIEWERAFIETLRRFEKMHTDFTWAFSAESSVEWEINRETEANAPVILISYLAMFVYVALALGRHSRRKRKQNTSEQKKEESSSSSSSPWFSGWPSLVDMRCTLALGGVLLVAVSILFSAAIFTLLQIKTTLIIAEVIPFLVLAVGVDNLFLLVQAYESTGTVEPAEISKSSTCSFMEDKKDPAIDAKMESTLNNVAPPSVEERVALTLRRSGPSILVTELAELLAFLIGCNVEMPAVASFSMYAVLAIAFDICLQMTVFTVFLTLDGRRIAAGRPDPIAGALSRAFKAVWTWLCPILIRLKTRFSTLWASDTMSSDLSPQIAKDTQEIESTQAVKSIRWPFGSISHALARNRRVQTAVLLFYSVLLFFSLLGIGRIRLGLEQRLAVPSDSYLVPYFDALETELLVGPPLFFVLRNADVAGSTSIQRSIATRFYQDIMDELSIGSIVEVNKGEPGSYLSSGISNWFDDFLAWSRHCCRIDPVTGDRSSSPSAVPCISEQKRTLTQLALNSETIGRFLPWFLEEMPSAQCPFAGGAAYANQVRLKGSVSAFKAYLQPLRSQEDFIASLRASRRIAGMLTTAIQKAAKVTANGVPPEMDSGSLPEIFAFSPYFVFFDQYLEIIWISILLCTLCLLVILVVTWALLGSFEAALFSALSVCSTAVSLFGVMGWWSIGLSAVSLVNVIIAMGISVEFSSNMIRAYMVVLDAEETEESAYSGFEKEPSSCLHGASFNALPSRKKRVELMVAETGTSVFFGITLTKLIGISILYWSTSKLFEVFYFRMYIATVALAAFHGLALLPVVLARWGPHSALSPPSYK</sequence>
<evidence type="ECO:0000256" key="2">
    <source>
        <dbReference type="ARBA" id="ARBA00022448"/>
    </source>
</evidence>
<feature type="transmembrane region" description="Helical" evidence="10">
    <location>
        <begin position="1364"/>
        <end position="1390"/>
    </location>
</feature>
<feature type="transmembrane region" description="Helical" evidence="10">
    <location>
        <begin position="837"/>
        <end position="856"/>
    </location>
</feature>
<dbReference type="GeneID" id="25260184"/>
<feature type="transmembrane region" description="Helical" evidence="10">
    <location>
        <begin position="725"/>
        <end position="747"/>
    </location>
</feature>
<dbReference type="Pfam" id="PF02460">
    <property type="entry name" value="Patched"/>
    <property type="match status" value="1"/>
</dbReference>
<reference evidence="13 14" key="1">
    <citation type="submission" date="2014-04" db="EMBL/GenBank/DDBJ databases">
        <title>A new species of microsporidia sheds light on the evolution of extreme parasitism.</title>
        <authorList>
            <person name="Haag K.L."/>
            <person name="James T.Y."/>
            <person name="Larsson R."/>
            <person name="Schaer T.M."/>
            <person name="Refardt D."/>
            <person name="Pombert J.-F."/>
            <person name="Ebert D."/>
        </authorList>
    </citation>
    <scope>NUCLEOTIDE SEQUENCE [LARGE SCALE GENOMIC DNA]</scope>
    <source>
        <strain evidence="13 14">UGP3</strain>
        <tissue evidence="13">Spores</tissue>
    </source>
</reference>
<feature type="transmembrane region" description="Helical" evidence="10">
    <location>
        <begin position="979"/>
        <end position="1000"/>
    </location>
</feature>
<feature type="domain" description="SSD" evidence="12">
    <location>
        <begin position="664"/>
        <end position="887"/>
    </location>
</feature>
<keyword evidence="8" id="KW-1015">Disulfide bond</keyword>
<keyword evidence="2" id="KW-0813">Transport</keyword>
<keyword evidence="14" id="KW-1185">Reference proteome</keyword>
<proteinExistence type="predicted"/>
<dbReference type="Gene3D" id="1.20.1640.10">
    <property type="entry name" value="Multidrug efflux transporter AcrB transmembrane domain"/>
    <property type="match status" value="2"/>
</dbReference>
<dbReference type="InterPro" id="IPR053956">
    <property type="entry name" value="NPC1_MLD"/>
</dbReference>
<dbReference type="Proteomes" id="UP000029725">
    <property type="component" value="Unassembled WGS sequence"/>
</dbReference>
<evidence type="ECO:0000256" key="10">
    <source>
        <dbReference type="SAM" id="Phobius"/>
    </source>
</evidence>
<evidence type="ECO:0000256" key="4">
    <source>
        <dbReference type="ARBA" id="ARBA00022729"/>
    </source>
</evidence>
<dbReference type="PANTHER" id="PTHR45727">
    <property type="entry name" value="NPC INTRACELLULAR CHOLESTEROL TRANSPORTER 1"/>
    <property type="match status" value="1"/>
</dbReference>
<feature type="transmembrane region" description="Helical" evidence="10">
    <location>
        <begin position="1402"/>
        <end position="1423"/>
    </location>
</feature>
<evidence type="ECO:0000256" key="3">
    <source>
        <dbReference type="ARBA" id="ARBA00022692"/>
    </source>
</evidence>
<feature type="chain" id="PRO_5001950571" description="SSD domain-containing protein" evidence="11">
    <location>
        <begin position="22"/>
        <end position="1437"/>
    </location>
</feature>
<evidence type="ECO:0000313" key="13">
    <source>
        <dbReference type="EMBL" id="KGG50964.1"/>
    </source>
</evidence>
<feature type="transmembrane region" description="Helical" evidence="10">
    <location>
        <begin position="390"/>
        <end position="408"/>
    </location>
</feature>
<feature type="transmembrane region" description="Helical" evidence="10">
    <location>
        <begin position="309"/>
        <end position="336"/>
    </location>
</feature>
<dbReference type="InterPro" id="IPR000731">
    <property type="entry name" value="SSD"/>
</dbReference>
<protein>
    <recommendedName>
        <fullName evidence="12">SSD domain-containing protein</fullName>
    </recommendedName>
</protein>
<evidence type="ECO:0000256" key="6">
    <source>
        <dbReference type="ARBA" id="ARBA00023055"/>
    </source>
</evidence>
<feature type="transmembrane region" description="Helical" evidence="10">
    <location>
        <begin position="665"/>
        <end position="684"/>
    </location>
</feature>
<dbReference type="VEuPathDB" id="MicrosporidiaDB:DI09_4p470"/>
<keyword evidence="3 10" id="KW-0812">Transmembrane</keyword>
<dbReference type="InterPro" id="IPR003392">
    <property type="entry name" value="PTHD_SSD"/>
</dbReference>
<dbReference type="GO" id="GO:0032934">
    <property type="term" value="F:sterol binding"/>
    <property type="evidence" value="ECO:0007669"/>
    <property type="project" value="TreeGrafter"/>
</dbReference>
<dbReference type="Pfam" id="PF16414">
    <property type="entry name" value="NPC1_N"/>
    <property type="match status" value="1"/>
</dbReference>
<name>A0A098VQ97_9MICR</name>
<feature type="region of interest" description="Disordered" evidence="9">
    <location>
        <begin position="689"/>
        <end position="711"/>
    </location>
</feature>
<dbReference type="RefSeq" id="XP_013237391.1">
    <property type="nucleotide sequence ID" value="XM_013381937.1"/>
</dbReference>
<feature type="transmembrane region" description="Helical" evidence="10">
    <location>
        <begin position="1271"/>
        <end position="1291"/>
    </location>
</feature>
<dbReference type="PANTHER" id="PTHR45727:SF2">
    <property type="entry name" value="NPC INTRACELLULAR CHOLESTEROL TRANSPORTER 1"/>
    <property type="match status" value="1"/>
</dbReference>
<evidence type="ECO:0000256" key="7">
    <source>
        <dbReference type="ARBA" id="ARBA00023136"/>
    </source>
</evidence>
<evidence type="ECO:0000256" key="1">
    <source>
        <dbReference type="ARBA" id="ARBA00004141"/>
    </source>
</evidence>
<feature type="transmembrane region" description="Helical" evidence="10">
    <location>
        <begin position="753"/>
        <end position="775"/>
    </location>
</feature>
<comment type="caution">
    <text evidence="13">The sequence shown here is derived from an EMBL/GenBank/DDBJ whole genome shotgun (WGS) entry which is preliminary data.</text>
</comment>
<keyword evidence="7 10" id="KW-0472">Membrane</keyword>
<dbReference type="SUPFAM" id="SSF82866">
    <property type="entry name" value="Multidrug efflux transporter AcrB transmembrane domain"/>
    <property type="match status" value="2"/>
</dbReference>
<dbReference type="InterPro" id="IPR032190">
    <property type="entry name" value="NPC1_N"/>
</dbReference>
<evidence type="ECO:0000259" key="12">
    <source>
        <dbReference type="PROSITE" id="PS50156"/>
    </source>
</evidence>
<organism evidence="13 14">
    <name type="scientific">Mitosporidium daphniae</name>
    <dbReference type="NCBI Taxonomy" id="1485682"/>
    <lineage>
        <taxon>Eukaryota</taxon>
        <taxon>Fungi</taxon>
        <taxon>Fungi incertae sedis</taxon>
        <taxon>Microsporidia</taxon>
        <taxon>Mitosporidium</taxon>
    </lineage>
</organism>
<accession>A0A098VQ97</accession>
<dbReference type="PROSITE" id="PS50156">
    <property type="entry name" value="SSD"/>
    <property type="match status" value="1"/>
</dbReference>
<keyword evidence="6" id="KW-0445">Lipid transport</keyword>